<proteinExistence type="predicted"/>
<evidence type="ECO:0000313" key="1">
    <source>
        <dbReference type="EMBL" id="MDQ0320531.1"/>
    </source>
</evidence>
<keyword evidence="1" id="KW-0540">Nuclease</keyword>
<sequence length="34" mass="4075">MRHTPPLINRSRARDMRTDATLAENLLWQALRNR</sequence>
<name>A0ABU0BQK9_9HYPH</name>
<evidence type="ECO:0000313" key="2">
    <source>
        <dbReference type="Proteomes" id="UP001230207"/>
    </source>
</evidence>
<gene>
    <name evidence="1" type="ORF">QO002_002669</name>
</gene>
<reference evidence="1 2" key="1">
    <citation type="submission" date="2023-07" db="EMBL/GenBank/DDBJ databases">
        <title>Genomic Encyclopedia of Type Strains, Phase IV (KMG-IV): sequencing the most valuable type-strain genomes for metagenomic binning, comparative biology and taxonomic classification.</title>
        <authorList>
            <person name="Goeker M."/>
        </authorList>
    </citation>
    <scope>NUCLEOTIDE SEQUENCE [LARGE SCALE GENOMIC DNA]</scope>
    <source>
        <strain evidence="1 2">DSM 1112</strain>
    </source>
</reference>
<dbReference type="EMBL" id="JAUSVF010000001">
    <property type="protein sequence ID" value="MDQ0320531.1"/>
    <property type="molecule type" value="Genomic_DNA"/>
</dbReference>
<protein>
    <submittedName>
        <fullName evidence="1">Very-short-patch-repair endonuclease</fullName>
    </submittedName>
</protein>
<keyword evidence="2" id="KW-1185">Reference proteome</keyword>
<dbReference type="GO" id="GO:0004519">
    <property type="term" value="F:endonuclease activity"/>
    <property type="evidence" value="ECO:0007669"/>
    <property type="project" value="UniProtKB-KW"/>
</dbReference>
<keyword evidence="1" id="KW-0255">Endonuclease</keyword>
<organism evidence="1 2">
    <name type="scientific">Pararhizobium capsulatum DSM 1112</name>
    <dbReference type="NCBI Taxonomy" id="1121113"/>
    <lineage>
        <taxon>Bacteria</taxon>
        <taxon>Pseudomonadati</taxon>
        <taxon>Pseudomonadota</taxon>
        <taxon>Alphaproteobacteria</taxon>
        <taxon>Hyphomicrobiales</taxon>
        <taxon>Rhizobiaceae</taxon>
        <taxon>Rhizobium/Agrobacterium group</taxon>
        <taxon>Pararhizobium</taxon>
    </lineage>
</organism>
<accession>A0ABU0BQK9</accession>
<dbReference type="Proteomes" id="UP001230207">
    <property type="component" value="Unassembled WGS sequence"/>
</dbReference>
<keyword evidence="1" id="KW-0378">Hydrolase</keyword>
<comment type="caution">
    <text evidence="1">The sequence shown here is derived from an EMBL/GenBank/DDBJ whole genome shotgun (WGS) entry which is preliminary data.</text>
</comment>